<feature type="compositionally biased region" description="Polar residues" evidence="1">
    <location>
        <begin position="95"/>
        <end position="109"/>
    </location>
</feature>
<dbReference type="Pfam" id="PF09729">
    <property type="entry name" value="Gti1_Pac2"/>
    <property type="match status" value="1"/>
</dbReference>
<evidence type="ECO:0000313" key="2">
    <source>
        <dbReference type="EMBL" id="KZP34424.1"/>
    </source>
</evidence>
<dbReference type="AlphaFoldDB" id="A0A166X4Y2"/>
<feature type="region of interest" description="Disordered" evidence="1">
    <location>
        <begin position="90"/>
        <end position="120"/>
    </location>
</feature>
<evidence type="ECO:0008006" key="4">
    <source>
        <dbReference type="Google" id="ProtNLM"/>
    </source>
</evidence>
<reference evidence="2 3" key="1">
    <citation type="journal article" date="2016" name="Mol. Biol. Evol.">
        <title>Comparative Genomics of Early-Diverging Mushroom-Forming Fungi Provides Insights into the Origins of Lignocellulose Decay Capabilities.</title>
        <authorList>
            <person name="Nagy L.G."/>
            <person name="Riley R."/>
            <person name="Tritt A."/>
            <person name="Adam C."/>
            <person name="Daum C."/>
            <person name="Floudas D."/>
            <person name="Sun H."/>
            <person name="Yadav J.S."/>
            <person name="Pangilinan J."/>
            <person name="Larsson K.H."/>
            <person name="Matsuura K."/>
            <person name="Barry K."/>
            <person name="Labutti K."/>
            <person name="Kuo R."/>
            <person name="Ohm R.A."/>
            <person name="Bhattacharya S.S."/>
            <person name="Shirouzu T."/>
            <person name="Yoshinaga Y."/>
            <person name="Martin F.M."/>
            <person name="Grigoriev I.V."/>
            <person name="Hibbett D.S."/>
        </authorList>
    </citation>
    <scope>NUCLEOTIDE SEQUENCE [LARGE SCALE GENOMIC DNA]</scope>
    <source>
        <strain evidence="2 3">CBS 109695</strain>
    </source>
</reference>
<proteinExistence type="predicted"/>
<gene>
    <name evidence="2" type="ORF">FIBSPDRAFT_720022</name>
</gene>
<dbReference type="PANTHER" id="PTHR28027">
    <property type="entry name" value="TRANSCRIPTIONAL REGULATOR MIT1"/>
    <property type="match status" value="1"/>
</dbReference>
<sequence length="243" mass="27615">MQQPTCRHLRVRSPHDAQVIFHAVSLGVLPMVGRRLDTEERRNIHSGSVFVWEERGANAEATGLGIERWTDGIRWGPSRVREEFLFYQEKDQEPTDVNGNSDSDTSSGFNRGGPTEYGSNRGSLIKQTYSVFVETPRGRRKWHLIAYFTQATIDDLRSIDDILELARLTVPPGTYKSARSAKGRPRDERYFDSRHESVNPREAKVLQAATQVLAPLAYLQNIAQPRRHPLDEKALMSFHAGFP</sequence>
<dbReference type="Proteomes" id="UP000076532">
    <property type="component" value="Unassembled WGS sequence"/>
</dbReference>
<name>A0A166X4Y2_9AGAM</name>
<accession>A0A166X4Y2</accession>
<evidence type="ECO:0000313" key="3">
    <source>
        <dbReference type="Proteomes" id="UP000076532"/>
    </source>
</evidence>
<dbReference type="PANTHER" id="PTHR28027:SF1">
    <property type="entry name" value="CAMP INDEPENDENT REGULATORY PROTEIN (AFU_ORTHOLOGUE AFUA_3G09640)"/>
    <property type="match status" value="1"/>
</dbReference>
<keyword evidence="3" id="KW-1185">Reference proteome</keyword>
<evidence type="ECO:0000256" key="1">
    <source>
        <dbReference type="SAM" id="MobiDB-lite"/>
    </source>
</evidence>
<dbReference type="STRING" id="436010.A0A166X4Y2"/>
<dbReference type="InterPro" id="IPR018608">
    <property type="entry name" value="Gti1/Pac2"/>
</dbReference>
<dbReference type="EMBL" id="KV417480">
    <property type="protein sequence ID" value="KZP34424.1"/>
    <property type="molecule type" value="Genomic_DNA"/>
</dbReference>
<dbReference type="GO" id="GO:0003677">
    <property type="term" value="F:DNA binding"/>
    <property type="evidence" value="ECO:0007669"/>
    <property type="project" value="TreeGrafter"/>
</dbReference>
<dbReference type="OrthoDB" id="5572844at2759"/>
<organism evidence="2 3">
    <name type="scientific">Athelia psychrophila</name>
    <dbReference type="NCBI Taxonomy" id="1759441"/>
    <lineage>
        <taxon>Eukaryota</taxon>
        <taxon>Fungi</taxon>
        <taxon>Dikarya</taxon>
        <taxon>Basidiomycota</taxon>
        <taxon>Agaricomycotina</taxon>
        <taxon>Agaricomycetes</taxon>
        <taxon>Agaricomycetidae</taxon>
        <taxon>Atheliales</taxon>
        <taxon>Atheliaceae</taxon>
        <taxon>Athelia</taxon>
    </lineage>
</organism>
<protein>
    <recommendedName>
        <fullName evidence="4">Gti1/Pac2 family-domain-containing protein</fullName>
    </recommendedName>
</protein>